<organism evidence="8 9">
    <name type="scientific">Phialemonium thermophilum</name>
    <dbReference type="NCBI Taxonomy" id="223376"/>
    <lineage>
        <taxon>Eukaryota</taxon>
        <taxon>Fungi</taxon>
        <taxon>Dikarya</taxon>
        <taxon>Ascomycota</taxon>
        <taxon>Pezizomycotina</taxon>
        <taxon>Sordariomycetes</taxon>
        <taxon>Sordariomycetidae</taxon>
        <taxon>Cephalothecales</taxon>
        <taxon>Cephalothecaceae</taxon>
        <taxon>Phialemonium</taxon>
    </lineage>
</organism>
<keyword evidence="3 6" id="KW-0547">Nucleotide-binding</keyword>
<dbReference type="EC" id="2.5.1.75" evidence="5"/>
<keyword evidence="4 6" id="KW-0067">ATP-binding</keyword>
<evidence type="ECO:0000313" key="8">
    <source>
        <dbReference type="EMBL" id="KAL1861508.1"/>
    </source>
</evidence>
<dbReference type="SUPFAM" id="SSF57667">
    <property type="entry name" value="beta-beta-alpha zinc fingers"/>
    <property type="match status" value="1"/>
</dbReference>
<dbReference type="EMBL" id="JAZHXJ010000424">
    <property type="protein sequence ID" value="KAL1861508.1"/>
    <property type="molecule type" value="Genomic_DNA"/>
</dbReference>
<evidence type="ECO:0000256" key="2">
    <source>
        <dbReference type="ARBA" id="ARBA00022679"/>
    </source>
</evidence>
<dbReference type="Pfam" id="PF01715">
    <property type="entry name" value="IPPT"/>
    <property type="match status" value="2"/>
</dbReference>
<keyword evidence="9" id="KW-1185">Reference proteome</keyword>
<protein>
    <recommendedName>
        <fullName evidence="5">tRNA dimethylallyltransferase</fullName>
        <ecNumber evidence="5">2.5.1.75</ecNumber>
    </recommendedName>
</protein>
<dbReference type="InterPro" id="IPR018022">
    <property type="entry name" value="IPT"/>
</dbReference>
<dbReference type="Proteomes" id="UP001586593">
    <property type="component" value="Unassembled WGS sequence"/>
</dbReference>
<evidence type="ECO:0000256" key="4">
    <source>
        <dbReference type="ARBA" id="ARBA00022840"/>
    </source>
</evidence>
<evidence type="ECO:0000256" key="3">
    <source>
        <dbReference type="ARBA" id="ARBA00022741"/>
    </source>
</evidence>
<evidence type="ECO:0000256" key="6">
    <source>
        <dbReference type="RuleBase" id="RU003785"/>
    </source>
</evidence>
<dbReference type="InterPro" id="IPR039657">
    <property type="entry name" value="Dimethylallyltransferase"/>
</dbReference>
<dbReference type="HAMAP" id="MF_00185">
    <property type="entry name" value="IPP_trans"/>
    <property type="match status" value="1"/>
</dbReference>
<evidence type="ECO:0000256" key="5">
    <source>
        <dbReference type="RuleBase" id="RU003783"/>
    </source>
</evidence>
<evidence type="ECO:0000256" key="1">
    <source>
        <dbReference type="ARBA" id="ARBA00005842"/>
    </source>
</evidence>
<dbReference type="InterPro" id="IPR036236">
    <property type="entry name" value="Znf_C2H2_sf"/>
</dbReference>
<dbReference type="Gene3D" id="1.10.20.140">
    <property type="match status" value="1"/>
</dbReference>
<gene>
    <name evidence="8" type="ORF">VTK73DRAFT_7060</name>
</gene>
<comment type="caution">
    <text evidence="8">The sequence shown here is derived from an EMBL/GenBank/DDBJ whole genome shotgun (WGS) entry which is preliminary data.</text>
</comment>
<dbReference type="PANTHER" id="PTHR11088">
    <property type="entry name" value="TRNA DIMETHYLALLYLTRANSFERASE"/>
    <property type="match status" value="1"/>
</dbReference>
<keyword evidence="5" id="KW-0819">tRNA processing</keyword>
<comment type="similarity">
    <text evidence="1 6">Belongs to the IPP transferase family.</text>
</comment>
<name>A0ABR3WGT2_9PEZI</name>
<dbReference type="InterPro" id="IPR027417">
    <property type="entry name" value="P-loop_NTPase"/>
</dbReference>
<keyword evidence="2 6" id="KW-0808">Transferase</keyword>
<feature type="region of interest" description="Disordered" evidence="7">
    <location>
        <begin position="192"/>
        <end position="215"/>
    </location>
</feature>
<reference evidence="8 9" key="1">
    <citation type="journal article" date="2024" name="Commun. Biol.">
        <title>Comparative genomic analysis of thermophilic fungi reveals convergent evolutionary adaptations and gene losses.</title>
        <authorList>
            <person name="Steindorff A.S."/>
            <person name="Aguilar-Pontes M.V."/>
            <person name="Robinson A.J."/>
            <person name="Andreopoulos B."/>
            <person name="LaButti K."/>
            <person name="Kuo A."/>
            <person name="Mondo S."/>
            <person name="Riley R."/>
            <person name="Otillar R."/>
            <person name="Haridas S."/>
            <person name="Lipzen A."/>
            <person name="Grimwood J."/>
            <person name="Schmutz J."/>
            <person name="Clum A."/>
            <person name="Reid I.D."/>
            <person name="Moisan M.C."/>
            <person name="Butler G."/>
            <person name="Nguyen T.T.M."/>
            <person name="Dewar K."/>
            <person name="Conant G."/>
            <person name="Drula E."/>
            <person name="Henrissat B."/>
            <person name="Hansel C."/>
            <person name="Singer S."/>
            <person name="Hutchinson M.I."/>
            <person name="de Vries R.P."/>
            <person name="Natvig D.O."/>
            <person name="Powell A.J."/>
            <person name="Tsang A."/>
            <person name="Grigoriev I.V."/>
        </authorList>
    </citation>
    <scope>NUCLEOTIDE SEQUENCE [LARGE SCALE GENOMIC DNA]</scope>
    <source>
        <strain evidence="8 9">ATCC 24622</strain>
    </source>
</reference>
<dbReference type="PANTHER" id="PTHR11088:SF89">
    <property type="entry name" value="TRNA DIMETHYLALLYLTRANSFERASE"/>
    <property type="match status" value="1"/>
</dbReference>
<sequence>MARRRPPSEPLVVILGSTGTGKSDLAVDLAVRFDGEIINADAMQMYQGLPIITNKISEKDRRGVPHHLIGSIGLDEESWTVGVFKRVAERKIREIRSRGKLPIVVGGTHYYTNGLLFKGGLIDESPAQDDEGTGLQDYGARFPILEGPTEAMLEKLREVDPAMAERWHPNDRRKIRRSLEIYLSTGRRASDIYAEQQRQKQSRSDHPQRAGEPGDSWESLLLLASGEHVDRTKGIWQSIGFKQFEPYLRALAKGSRDDDAAELEKLKQAGLDETKSATRQYARYQTKWITKKTLPLLREEGAFDSLYLLDSTHVERWDEEVSAKAAELTRRFLAGDELPPPAEICAAAEEVLLPHREAVVRQETPCQRRCELCGVTLMTEELWQKHIRGRGHRRAAYSAKRTALVAASDRPPTSLAVAEQSALPE</sequence>
<dbReference type="Gene3D" id="1.10.287.890">
    <property type="entry name" value="Crystal structure of tRNA isopentenylpyrophosphate transferase (bh2366) domain"/>
    <property type="match status" value="1"/>
</dbReference>
<evidence type="ECO:0000256" key="7">
    <source>
        <dbReference type="SAM" id="MobiDB-lite"/>
    </source>
</evidence>
<dbReference type="NCBIfam" id="TIGR00174">
    <property type="entry name" value="miaA"/>
    <property type="match status" value="1"/>
</dbReference>
<dbReference type="Gene3D" id="3.40.50.300">
    <property type="entry name" value="P-loop containing nucleotide triphosphate hydrolases"/>
    <property type="match status" value="1"/>
</dbReference>
<evidence type="ECO:0000313" key="9">
    <source>
        <dbReference type="Proteomes" id="UP001586593"/>
    </source>
</evidence>
<proteinExistence type="inferred from homology"/>
<dbReference type="SUPFAM" id="SSF52540">
    <property type="entry name" value="P-loop containing nucleoside triphosphate hydrolases"/>
    <property type="match status" value="1"/>
</dbReference>
<accession>A0ABR3WGT2</accession>
<comment type="catalytic activity">
    <reaction evidence="5">
        <text>adenosine(37) in tRNA + dimethylallyl diphosphate = N(6)-dimethylallyladenosine(37) in tRNA + diphosphate</text>
        <dbReference type="Rhea" id="RHEA:26482"/>
        <dbReference type="Rhea" id="RHEA-COMP:10162"/>
        <dbReference type="Rhea" id="RHEA-COMP:10375"/>
        <dbReference type="ChEBI" id="CHEBI:33019"/>
        <dbReference type="ChEBI" id="CHEBI:57623"/>
        <dbReference type="ChEBI" id="CHEBI:74411"/>
        <dbReference type="ChEBI" id="CHEBI:74415"/>
        <dbReference type="EC" id="2.5.1.75"/>
    </reaction>
</comment>